<dbReference type="PRINTS" id="PR00123">
    <property type="entry name" value="ATPASEA"/>
</dbReference>
<evidence type="ECO:0000256" key="9">
    <source>
        <dbReference type="ARBA" id="ARBA00023136"/>
    </source>
</evidence>
<evidence type="ECO:0000256" key="12">
    <source>
        <dbReference type="RuleBase" id="RU000483"/>
    </source>
</evidence>
<dbReference type="HAMAP" id="MF_01393">
    <property type="entry name" value="ATP_synth_a_bact"/>
    <property type="match status" value="1"/>
</dbReference>
<feature type="transmembrane region" description="Helical" evidence="11">
    <location>
        <begin position="258"/>
        <end position="284"/>
    </location>
</feature>
<dbReference type="RefSeq" id="WP_207565900.1">
    <property type="nucleotide sequence ID" value="NZ_CP071446.1"/>
</dbReference>
<evidence type="ECO:0000256" key="10">
    <source>
        <dbReference type="ARBA" id="ARBA00023310"/>
    </source>
</evidence>
<evidence type="ECO:0000313" key="14">
    <source>
        <dbReference type="Proteomes" id="UP000671862"/>
    </source>
</evidence>
<name>A0ABX7S612_9BACT</name>
<keyword evidence="6 11" id="KW-0375">Hydrogen ion transport</keyword>
<dbReference type="Proteomes" id="UP000671862">
    <property type="component" value="Chromosome"/>
</dbReference>
<evidence type="ECO:0000256" key="2">
    <source>
        <dbReference type="ARBA" id="ARBA00006810"/>
    </source>
</evidence>
<keyword evidence="7 11" id="KW-1133">Transmembrane helix</keyword>
<feature type="transmembrane region" description="Helical" evidence="11">
    <location>
        <begin position="180"/>
        <end position="197"/>
    </location>
</feature>
<evidence type="ECO:0000256" key="4">
    <source>
        <dbReference type="ARBA" id="ARBA00022547"/>
    </source>
</evidence>
<dbReference type="InterPro" id="IPR045082">
    <property type="entry name" value="ATP_syn_F0_a_bact/chloroplast"/>
</dbReference>
<keyword evidence="9 11" id="KW-0472">Membrane</keyword>
<comment type="subcellular location">
    <subcellularLocation>
        <location evidence="11 12">Cell membrane</location>
        <topology evidence="11 12">Multi-pass membrane protein</topology>
    </subcellularLocation>
    <subcellularLocation>
        <location evidence="1">Membrane</location>
        <topology evidence="1">Multi-pass membrane protein</topology>
    </subcellularLocation>
</comment>
<evidence type="ECO:0000256" key="5">
    <source>
        <dbReference type="ARBA" id="ARBA00022692"/>
    </source>
</evidence>
<keyword evidence="14" id="KW-1185">Reference proteome</keyword>
<organism evidence="13 14">
    <name type="scientific">Thermosipho ferrireducens</name>
    <dbReference type="NCBI Taxonomy" id="2571116"/>
    <lineage>
        <taxon>Bacteria</taxon>
        <taxon>Thermotogati</taxon>
        <taxon>Thermotogota</taxon>
        <taxon>Thermotogae</taxon>
        <taxon>Thermotogales</taxon>
        <taxon>Fervidobacteriaceae</taxon>
        <taxon>Thermosipho</taxon>
    </lineage>
</organism>
<dbReference type="NCBIfam" id="TIGR01131">
    <property type="entry name" value="ATP_synt_6_or_A"/>
    <property type="match status" value="1"/>
</dbReference>
<evidence type="ECO:0000256" key="6">
    <source>
        <dbReference type="ARBA" id="ARBA00022781"/>
    </source>
</evidence>
<evidence type="ECO:0000313" key="13">
    <source>
        <dbReference type="EMBL" id="QTA37175.1"/>
    </source>
</evidence>
<gene>
    <name evidence="11" type="primary">atpB</name>
    <name evidence="13" type="ORF">JYK00_05330</name>
</gene>
<keyword evidence="5 11" id="KW-0812">Transmembrane</keyword>
<evidence type="ECO:0000256" key="8">
    <source>
        <dbReference type="ARBA" id="ARBA00023065"/>
    </source>
</evidence>
<evidence type="ECO:0000256" key="3">
    <source>
        <dbReference type="ARBA" id="ARBA00022448"/>
    </source>
</evidence>
<evidence type="ECO:0000256" key="7">
    <source>
        <dbReference type="ARBA" id="ARBA00022989"/>
    </source>
</evidence>
<feature type="transmembrane region" description="Helical" evidence="11">
    <location>
        <begin position="12"/>
        <end position="33"/>
    </location>
</feature>
<dbReference type="InterPro" id="IPR000568">
    <property type="entry name" value="ATP_synth_F0_asu"/>
</dbReference>
<protein>
    <recommendedName>
        <fullName evidence="11 12">ATP synthase subunit a</fullName>
    </recommendedName>
    <alternativeName>
        <fullName evidence="11">ATP synthase F0 sector subunit a</fullName>
    </alternativeName>
    <alternativeName>
        <fullName evidence="11">F-ATPase subunit 6</fullName>
    </alternativeName>
</protein>
<dbReference type="Gene3D" id="1.20.120.220">
    <property type="entry name" value="ATP synthase, F0 complex, subunit A"/>
    <property type="match status" value="1"/>
</dbReference>
<comment type="similarity">
    <text evidence="2 11 12">Belongs to the ATPase A chain family.</text>
</comment>
<sequence>MEVTSVKRRAKIGIALFLVIYVTLGLINAIFFIPKDAKEVTQGLANRWIVQLSEKSVWYSRINPLTIIMTWVIIGGVIIFAVRVGKNFKLIPDRKQSLAEAVMDFMYEIVEGVIDDPRFARPTFMIATTLFIFIALSNVIGGAIPGINVNVINTPAGNQVTFTLFSDTWFAPTADLNTNLTYAIMVFFISHAFAIRAKGLKGWLKSWLEPNPIMLPMNIIGELAKPVSHSLRLFGNVGGGAILTFILSYLVKYMFLPIVFWGFFGIFVGLIQALVFSMLAVAYISAQLS</sequence>
<proteinExistence type="inferred from homology"/>
<keyword evidence="3 11" id="KW-0813">Transport</keyword>
<keyword evidence="8 11" id="KW-0406">Ion transport</keyword>
<dbReference type="SUPFAM" id="SSF81336">
    <property type="entry name" value="F1F0 ATP synthase subunit A"/>
    <property type="match status" value="1"/>
</dbReference>
<comment type="function">
    <text evidence="11 12">Key component of the proton channel; it plays a direct role in the translocation of protons across the membrane.</text>
</comment>
<dbReference type="PROSITE" id="PS00449">
    <property type="entry name" value="ATPASE_A"/>
    <property type="match status" value="1"/>
</dbReference>
<keyword evidence="4 11" id="KW-0138">CF(0)</keyword>
<accession>A0ABX7S612</accession>
<dbReference type="CDD" id="cd00310">
    <property type="entry name" value="ATP-synt_Fo_a_6"/>
    <property type="match status" value="1"/>
</dbReference>
<dbReference type="Pfam" id="PF00119">
    <property type="entry name" value="ATP-synt_A"/>
    <property type="match status" value="1"/>
</dbReference>
<reference evidence="13 14" key="1">
    <citation type="submission" date="2021-03" db="EMBL/GenBank/DDBJ databases">
        <title>Thermosipho ferrireducens sp.nov., an anaerobic thermophilic iron-reducing bacterium isolated from a deep-sea hydrothermal sulfide deposits.</title>
        <authorList>
            <person name="Zeng X."/>
            <person name="Chen Y."/>
            <person name="Shao Z."/>
        </authorList>
    </citation>
    <scope>NUCLEOTIDE SEQUENCE [LARGE SCALE GENOMIC DNA]</scope>
    <source>
        <strain evidence="13 14">JL129W03</strain>
    </source>
</reference>
<evidence type="ECO:0000256" key="11">
    <source>
        <dbReference type="HAMAP-Rule" id="MF_01393"/>
    </source>
</evidence>
<feature type="transmembrane region" description="Helical" evidence="11">
    <location>
        <begin position="65"/>
        <end position="85"/>
    </location>
</feature>
<keyword evidence="11" id="KW-1003">Cell membrane</keyword>
<dbReference type="EMBL" id="CP071446">
    <property type="protein sequence ID" value="QTA37175.1"/>
    <property type="molecule type" value="Genomic_DNA"/>
</dbReference>
<keyword evidence="10 11" id="KW-0066">ATP synthesis</keyword>
<evidence type="ECO:0000256" key="1">
    <source>
        <dbReference type="ARBA" id="ARBA00004141"/>
    </source>
</evidence>
<feature type="transmembrane region" description="Helical" evidence="11">
    <location>
        <begin position="233"/>
        <end position="252"/>
    </location>
</feature>
<dbReference type="PANTHER" id="PTHR42823:SF3">
    <property type="entry name" value="ATP SYNTHASE SUBUNIT A, CHLOROPLASTIC"/>
    <property type="match status" value="1"/>
</dbReference>
<dbReference type="InterPro" id="IPR023011">
    <property type="entry name" value="ATP_synth_F0_asu_AS"/>
</dbReference>
<dbReference type="PANTHER" id="PTHR42823">
    <property type="entry name" value="ATP SYNTHASE SUBUNIT A, CHLOROPLASTIC"/>
    <property type="match status" value="1"/>
</dbReference>
<dbReference type="InterPro" id="IPR035908">
    <property type="entry name" value="F0_ATP_A_sf"/>
</dbReference>
<feature type="transmembrane region" description="Helical" evidence="11">
    <location>
        <begin position="124"/>
        <end position="144"/>
    </location>
</feature>